<feature type="chain" id="PRO_5016384455" description="CsgH-like domain-containing protein" evidence="1">
    <location>
        <begin position="26"/>
        <end position="123"/>
    </location>
</feature>
<name>A0A316GXF7_9RHOB</name>
<feature type="signal peptide" evidence="1">
    <location>
        <begin position="1"/>
        <end position="25"/>
    </location>
</feature>
<protein>
    <recommendedName>
        <fullName evidence="2">CsgH-like domain-containing protein</fullName>
    </recommendedName>
</protein>
<evidence type="ECO:0000256" key="1">
    <source>
        <dbReference type="SAM" id="SignalP"/>
    </source>
</evidence>
<proteinExistence type="predicted"/>
<dbReference type="AlphaFoldDB" id="A0A316GXF7"/>
<dbReference type="OrthoDB" id="7864894at2"/>
<feature type="domain" description="CsgH-like" evidence="2">
    <location>
        <begin position="36"/>
        <end position="119"/>
    </location>
</feature>
<reference evidence="3 4" key="1">
    <citation type="submission" date="2018-05" db="EMBL/GenBank/DDBJ databases">
        <title>Genomic Encyclopedia of Type Strains, Phase IV (KMG-IV): sequencing the most valuable type-strain genomes for metagenomic binning, comparative biology and taxonomic classification.</title>
        <authorList>
            <person name="Goeker M."/>
        </authorList>
    </citation>
    <scope>NUCLEOTIDE SEQUENCE [LARGE SCALE GENOMIC DNA]</scope>
    <source>
        <strain evidence="3 4">DSM 16097</strain>
    </source>
</reference>
<evidence type="ECO:0000313" key="4">
    <source>
        <dbReference type="Proteomes" id="UP000245708"/>
    </source>
</evidence>
<gene>
    <name evidence="3" type="ORF">C7455_10659</name>
</gene>
<dbReference type="InterPro" id="IPR053722">
    <property type="entry name" value="Curli_assembly_CsgC/AgfC"/>
</dbReference>
<dbReference type="Pfam" id="PF21112">
    <property type="entry name" value="CsgH"/>
    <property type="match status" value="1"/>
</dbReference>
<evidence type="ECO:0000313" key="3">
    <source>
        <dbReference type="EMBL" id="PWK59773.1"/>
    </source>
</evidence>
<dbReference type="PROSITE" id="PS51257">
    <property type="entry name" value="PROKAR_LIPOPROTEIN"/>
    <property type="match status" value="1"/>
</dbReference>
<dbReference type="EMBL" id="QGGW01000006">
    <property type="protein sequence ID" value="PWK59773.1"/>
    <property type="molecule type" value="Genomic_DNA"/>
</dbReference>
<dbReference type="Gene3D" id="2.60.40.2420">
    <property type="match status" value="1"/>
</dbReference>
<sequence>MTFVTPKMALGTALTALALGCTAIAADTAGTASGPLACTVDVTSRGGMLTVEGVVTTTEALSGSYHLRVARGGMLMNQGGPFALRPGETERLGRVTMNGPASGLEIDLTLDADGRTIRCPVDL</sequence>
<dbReference type="Proteomes" id="UP000245708">
    <property type="component" value="Unassembled WGS sequence"/>
</dbReference>
<organism evidence="3 4">
    <name type="scientific">Roseicyclus mahoneyensis</name>
    <dbReference type="NCBI Taxonomy" id="164332"/>
    <lineage>
        <taxon>Bacteria</taxon>
        <taxon>Pseudomonadati</taxon>
        <taxon>Pseudomonadota</taxon>
        <taxon>Alphaproteobacteria</taxon>
        <taxon>Rhodobacterales</taxon>
        <taxon>Roseobacteraceae</taxon>
        <taxon>Roseicyclus</taxon>
    </lineage>
</organism>
<dbReference type="InterPro" id="IPR047726">
    <property type="entry name" value="CsgH_dom"/>
</dbReference>
<dbReference type="RefSeq" id="WP_146199997.1">
    <property type="nucleotide sequence ID" value="NZ_QGGW01000006.1"/>
</dbReference>
<keyword evidence="4" id="KW-1185">Reference proteome</keyword>
<comment type="caution">
    <text evidence="3">The sequence shown here is derived from an EMBL/GenBank/DDBJ whole genome shotgun (WGS) entry which is preliminary data.</text>
</comment>
<keyword evidence="1" id="KW-0732">Signal</keyword>
<evidence type="ECO:0000259" key="2">
    <source>
        <dbReference type="Pfam" id="PF21112"/>
    </source>
</evidence>
<dbReference type="InterPro" id="IPR048632">
    <property type="entry name" value="CsgH-like"/>
</dbReference>
<dbReference type="NCBIfam" id="NF041112">
    <property type="entry name" value="chap_CsgH_alph"/>
    <property type="match status" value="1"/>
</dbReference>
<accession>A0A316GXF7</accession>